<proteinExistence type="predicted"/>
<accession>A7B954</accession>
<dbReference type="AlphaFoldDB" id="A7B954"/>
<reference evidence="1" key="1">
    <citation type="submission" date="2007-04" db="EMBL/GenBank/DDBJ databases">
        <authorList>
            <person name="Fulton L."/>
            <person name="Clifton S."/>
            <person name="Fulton B."/>
            <person name="Xu J."/>
            <person name="Minx P."/>
            <person name="Pepin K.H."/>
            <person name="Johnson M."/>
            <person name="Thiruvilangam P."/>
            <person name="Bhonagiri V."/>
            <person name="Nash W.E."/>
            <person name="Mardis E.R."/>
            <person name="Wilson R.K."/>
        </authorList>
    </citation>
    <scope>NUCLEOTIDE SEQUENCE [LARGE SCALE GENOMIC DNA]</scope>
    <source>
        <strain evidence="1">ATCC 17982</strain>
    </source>
</reference>
<gene>
    <name evidence="1" type="ORF">ACTODO_00155</name>
</gene>
<reference evidence="1" key="2">
    <citation type="submission" date="2015-05" db="EMBL/GenBank/DDBJ databases">
        <title>Draft genome sequence of Actinomyces odontolyticus (ATCC 17982).</title>
        <authorList>
            <person name="Sudarsanam P."/>
            <person name="Ley R."/>
            <person name="Guruge J."/>
            <person name="Turnbaugh P.J."/>
            <person name="Mahowald M."/>
            <person name="Liep D."/>
            <person name="Gordon J."/>
        </authorList>
    </citation>
    <scope>NUCLEOTIDE SEQUENCE</scope>
    <source>
        <strain evidence="1">ATCC 17982</strain>
    </source>
</reference>
<evidence type="ECO:0000313" key="1">
    <source>
        <dbReference type="EMBL" id="EDN79728.1"/>
    </source>
</evidence>
<dbReference type="EMBL" id="AAYI02000004">
    <property type="protein sequence ID" value="EDN79728.1"/>
    <property type="molecule type" value="Genomic_DNA"/>
</dbReference>
<dbReference type="Proteomes" id="UP000003553">
    <property type="component" value="Unassembled WGS sequence"/>
</dbReference>
<dbReference type="HOGENOM" id="CLU_3362767_0_0_11"/>
<name>A7B954_9ACTO</name>
<comment type="caution">
    <text evidence="1">The sequence shown here is derived from an EMBL/GenBank/DDBJ whole genome shotgun (WGS) entry which is preliminary data.</text>
</comment>
<sequence length="35" mass="3636">MTILSPTAKLIHGSWGIAPVARVENSSRAPSVSVC</sequence>
<organism evidence="1 2">
    <name type="scientific">Schaalia dentiphila ATCC 17982</name>
    <dbReference type="NCBI Taxonomy" id="411466"/>
    <lineage>
        <taxon>Bacteria</taxon>
        <taxon>Bacillati</taxon>
        <taxon>Actinomycetota</taxon>
        <taxon>Actinomycetes</taxon>
        <taxon>Actinomycetales</taxon>
        <taxon>Actinomycetaceae</taxon>
        <taxon>Schaalia</taxon>
        <taxon>Schaalia dentiphila</taxon>
    </lineage>
</organism>
<keyword evidence="2" id="KW-1185">Reference proteome</keyword>
<evidence type="ECO:0000313" key="2">
    <source>
        <dbReference type="Proteomes" id="UP000003553"/>
    </source>
</evidence>
<protein>
    <submittedName>
        <fullName evidence="1">Uncharacterized protein</fullName>
    </submittedName>
</protein>